<evidence type="ECO:0000313" key="1">
    <source>
        <dbReference type="EMBL" id="AVX47624.1"/>
    </source>
</evidence>
<protein>
    <submittedName>
        <fullName evidence="1">Uncharacterized protein</fullName>
    </submittedName>
</protein>
<evidence type="ECO:0000313" key="2">
    <source>
        <dbReference type="Proteomes" id="UP000244821"/>
    </source>
</evidence>
<keyword evidence="2" id="KW-1185">Reference proteome</keyword>
<sequence length="30" mass="3729">MPRDRDRWYRAGFEVDYGEYCAWLCDEIRG</sequence>
<organism evidence="1 2">
    <name type="scientific">Pseudomonas phage vB_PaeP_130_113</name>
    <dbReference type="NCBI Taxonomy" id="2161784"/>
    <lineage>
        <taxon>Viruses</taxon>
        <taxon>Duplodnaviria</taxon>
        <taxon>Heunggongvirae</taxon>
        <taxon>Uroviricota</taxon>
        <taxon>Caudoviricetes</taxon>
        <taxon>Autographivirales</taxon>
        <taxon>Autoscriptoviridae</taxon>
        <taxon>Krylovirinae</taxon>
        <taxon>Phikmvvirus</taxon>
        <taxon>Phikmvvirus pv130113</taxon>
    </lineage>
</organism>
<accession>A0A2R4P9C5</accession>
<gene>
    <name evidence="1" type="ORF">C5022_000021</name>
</gene>
<name>A0A2R4P9C5_9CAUD</name>
<dbReference type="Proteomes" id="UP000244821">
    <property type="component" value="Segment"/>
</dbReference>
<proteinExistence type="predicted"/>
<reference evidence="1 2" key="1">
    <citation type="journal article" date="2018" name="Viruses">
        <title>Characterizing Phage Genomes for Therapeutic Applications.</title>
        <authorList>
            <person name="Philipson C.W."/>
            <person name="Voegtly L.J."/>
            <person name="Lueder M.R."/>
            <person name="Long K.A."/>
            <person name="Rice G.K."/>
            <person name="Frey K.G."/>
            <person name="Biswas B."/>
            <person name="Cer R.Z."/>
            <person name="Hamilton T."/>
            <person name="Bishop-Lilly K.A."/>
        </authorList>
    </citation>
    <scope>NUCLEOTIDE SEQUENCE [LARGE SCALE GENOMIC DNA]</scope>
    <source>
        <strain evidence="2">130</strain>
    </source>
</reference>
<dbReference type="EMBL" id="MH107770">
    <property type="protein sequence ID" value="AVX47624.1"/>
    <property type="molecule type" value="Genomic_DNA"/>
</dbReference>